<dbReference type="InterPro" id="IPR001608">
    <property type="entry name" value="Ala_racemase_N"/>
</dbReference>
<protein>
    <recommendedName>
        <fullName evidence="2">Pyridoxal phosphate homeostasis protein</fullName>
        <shortName evidence="2">PLP homeostasis protein</shortName>
    </recommendedName>
</protein>
<dbReference type="EMBL" id="CP084166">
    <property type="protein sequence ID" value="UJG40643.1"/>
    <property type="molecule type" value="Genomic_DNA"/>
</dbReference>
<reference evidence="4" key="1">
    <citation type="journal article" date="2022" name="Nat. Microbiol.">
        <title>Unique mobile elements and scalable gene flow at the prokaryote-eukaryote boundary revealed by circularized Asgard archaea genomes.</title>
        <authorList>
            <person name="Wu F."/>
            <person name="Speth D.R."/>
            <person name="Philosof A."/>
            <person name="Cremiere A."/>
            <person name="Narayanan A."/>
            <person name="Barco R.A."/>
            <person name="Connon S.A."/>
            <person name="Amend J.P."/>
            <person name="Antoshechkin I.A."/>
            <person name="Orphan V.J."/>
        </authorList>
    </citation>
    <scope>NUCLEOTIDE SEQUENCE</scope>
    <source>
        <strain evidence="4">PM71</strain>
    </source>
</reference>
<dbReference type="NCBIfam" id="TIGR00044">
    <property type="entry name" value="YggS family pyridoxal phosphate-dependent enzyme"/>
    <property type="match status" value="1"/>
</dbReference>
<organism evidence="4">
    <name type="scientific">Candidatus Heimdallarchaeum aukensis</name>
    <dbReference type="NCBI Taxonomy" id="2876573"/>
    <lineage>
        <taxon>Archaea</taxon>
        <taxon>Promethearchaeati</taxon>
        <taxon>Candidatus Heimdallarchaeota</taxon>
        <taxon>Candidatus Heimdallarchaeia (ex Rinke et al. 2021) (nom. nud.)</taxon>
        <taxon>Candidatus Heimdallarchaeales</taxon>
        <taxon>Candidatus Heimdallarchaeaceae</taxon>
        <taxon>Candidatus Heimdallarchaeum</taxon>
    </lineage>
</organism>
<dbReference type="AlphaFoldDB" id="A0A9Y1BKE2"/>
<dbReference type="HAMAP" id="MF_02087">
    <property type="entry name" value="PLP_homeostasis"/>
    <property type="match status" value="1"/>
</dbReference>
<sequence>MSQNQHIDIVKNYNNVLSNIEKSAKKAGRDPSEITLVGVTKRIEIERIIPVLKEGLKIIGEIVGKELKQKIDVLKQNNATIHVIGKLQSNKVKFAVEKCDLVQSVHNEKILSLINKRAKMNKKVFPIFLQIDFSNLEVRKGLNLEETKKIIRLINTKYNNVEIQGFMTIAPLQYMENKKILAKFFQKTREYVDNELAPMIEYDNLQLSMGMTDAYQLAIENGSTMVRVGTAIFGPRNK</sequence>
<accession>A0A9Y1BKE2</accession>
<evidence type="ECO:0000313" key="4">
    <source>
        <dbReference type="EMBL" id="UJG40643.1"/>
    </source>
</evidence>
<keyword evidence="1 2" id="KW-0663">Pyridoxal phosphate</keyword>
<comment type="similarity">
    <text evidence="2">Belongs to the pyridoxal phosphate-binding protein YggS/PROSC family.</text>
</comment>
<dbReference type="Proteomes" id="UP001201020">
    <property type="component" value="Chromosome"/>
</dbReference>
<gene>
    <name evidence="4" type="ORF">K9W45_12510</name>
</gene>
<evidence type="ECO:0000256" key="2">
    <source>
        <dbReference type="HAMAP-Rule" id="MF_02087"/>
    </source>
</evidence>
<dbReference type="Gene3D" id="3.20.20.10">
    <property type="entry name" value="Alanine racemase"/>
    <property type="match status" value="1"/>
</dbReference>
<dbReference type="Pfam" id="PF01168">
    <property type="entry name" value="Ala_racemase_N"/>
    <property type="match status" value="1"/>
</dbReference>
<dbReference type="GO" id="GO:0030170">
    <property type="term" value="F:pyridoxal phosphate binding"/>
    <property type="evidence" value="ECO:0007669"/>
    <property type="project" value="UniProtKB-UniRule"/>
</dbReference>
<dbReference type="PIRSF" id="PIRSF004848">
    <property type="entry name" value="YBL036c_PLPDEIII"/>
    <property type="match status" value="1"/>
</dbReference>
<dbReference type="PANTHER" id="PTHR10146:SF14">
    <property type="entry name" value="PYRIDOXAL PHOSPHATE HOMEOSTASIS PROTEIN"/>
    <property type="match status" value="1"/>
</dbReference>
<feature type="modified residue" description="N6-(pyridoxal phosphate)lysine" evidence="2">
    <location>
        <position position="41"/>
    </location>
</feature>
<comment type="function">
    <text evidence="2">Pyridoxal 5'-phosphate (PLP)-binding protein, which is involved in PLP homeostasis.</text>
</comment>
<dbReference type="InterPro" id="IPR011078">
    <property type="entry name" value="PyrdxlP_homeostasis"/>
</dbReference>
<dbReference type="SUPFAM" id="SSF51419">
    <property type="entry name" value="PLP-binding barrel"/>
    <property type="match status" value="1"/>
</dbReference>
<dbReference type="CDD" id="cd00635">
    <property type="entry name" value="PLPDE_III_YBL036c_like"/>
    <property type="match status" value="1"/>
</dbReference>
<evidence type="ECO:0000259" key="3">
    <source>
        <dbReference type="Pfam" id="PF01168"/>
    </source>
</evidence>
<proteinExistence type="inferred from homology"/>
<name>A0A9Y1BKE2_9ARCH</name>
<dbReference type="PANTHER" id="PTHR10146">
    <property type="entry name" value="PROLINE SYNTHETASE CO-TRANSCRIBED BACTERIAL HOMOLOG PROTEIN"/>
    <property type="match status" value="1"/>
</dbReference>
<feature type="domain" description="Alanine racemase N-terminal" evidence="3">
    <location>
        <begin position="15"/>
        <end position="235"/>
    </location>
</feature>
<dbReference type="InterPro" id="IPR029066">
    <property type="entry name" value="PLP-binding_barrel"/>
</dbReference>
<evidence type="ECO:0000256" key="1">
    <source>
        <dbReference type="ARBA" id="ARBA00022898"/>
    </source>
</evidence>